<dbReference type="Pfam" id="PF00288">
    <property type="entry name" value="GHMP_kinases_N"/>
    <property type="match status" value="1"/>
</dbReference>
<name>A0A7V2B051_RHOMR</name>
<comment type="caution">
    <text evidence="12">The sequence shown here is derived from an EMBL/GenBank/DDBJ whole genome shotgun (WGS) entry which is preliminary data.</text>
</comment>
<evidence type="ECO:0000256" key="9">
    <source>
        <dbReference type="HAMAP-Rule" id="MF_00061"/>
    </source>
</evidence>
<comment type="function">
    <text evidence="9">Catalyzes the phosphorylation of the position 2 hydroxy group of 4-diphosphocytidyl-2C-methyl-D-erythritol.</text>
</comment>
<reference evidence="12" key="1">
    <citation type="journal article" date="2020" name="mSystems">
        <title>Genome- and Community-Level Interaction Insights into Carbon Utilization and Element Cycling Functions of Hydrothermarchaeota in Hydrothermal Sediment.</title>
        <authorList>
            <person name="Zhou Z."/>
            <person name="Liu Y."/>
            <person name="Xu W."/>
            <person name="Pan J."/>
            <person name="Luo Z.H."/>
            <person name="Li M."/>
        </authorList>
    </citation>
    <scope>NUCLEOTIDE SEQUENCE [LARGE SCALE GENOMIC DNA]</scope>
    <source>
        <strain evidence="12">SpSt-143</strain>
    </source>
</reference>
<evidence type="ECO:0000256" key="7">
    <source>
        <dbReference type="ARBA" id="ARBA00022840"/>
    </source>
</evidence>
<dbReference type="SUPFAM" id="SSF54211">
    <property type="entry name" value="Ribosomal protein S5 domain 2-like"/>
    <property type="match status" value="1"/>
</dbReference>
<dbReference type="InterPro" id="IPR020568">
    <property type="entry name" value="Ribosomal_Su5_D2-typ_SF"/>
</dbReference>
<dbReference type="Pfam" id="PF08544">
    <property type="entry name" value="GHMP_kinases_C"/>
    <property type="match status" value="1"/>
</dbReference>
<feature type="domain" description="GHMP kinase C-terminal" evidence="11">
    <location>
        <begin position="210"/>
        <end position="279"/>
    </location>
</feature>
<feature type="active site" evidence="9">
    <location>
        <position position="22"/>
    </location>
</feature>
<dbReference type="InterPro" id="IPR004424">
    <property type="entry name" value="IspE"/>
</dbReference>
<feature type="active site" evidence="9">
    <location>
        <position position="146"/>
    </location>
</feature>
<dbReference type="Gene3D" id="3.30.70.890">
    <property type="entry name" value="GHMP kinase, C-terminal domain"/>
    <property type="match status" value="1"/>
</dbReference>
<feature type="domain" description="GHMP kinase N-terminal" evidence="10">
    <location>
        <begin position="77"/>
        <end position="152"/>
    </location>
</feature>
<comment type="pathway">
    <text evidence="9">Isoprenoid biosynthesis; isopentenyl diphosphate biosynthesis via DXP pathway; isopentenyl diphosphate from 1-deoxy-D-xylulose 5-phosphate: step 3/6.</text>
</comment>
<dbReference type="UniPathway" id="UPA00056">
    <property type="reaction ID" value="UER00094"/>
</dbReference>
<dbReference type="PANTHER" id="PTHR43527">
    <property type="entry name" value="4-DIPHOSPHOCYTIDYL-2-C-METHYL-D-ERYTHRITOL KINASE, CHLOROPLASTIC"/>
    <property type="match status" value="1"/>
</dbReference>
<dbReference type="HAMAP" id="MF_00061">
    <property type="entry name" value="IspE"/>
    <property type="match status" value="1"/>
</dbReference>
<keyword evidence="5 9" id="KW-0547">Nucleotide-binding</keyword>
<dbReference type="SUPFAM" id="SSF55060">
    <property type="entry name" value="GHMP Kinase, C-terminal domain"/>
    <property type="match status" value="1"/>
</dbReference>
<gene>
    <name evidence="9 12" type="primary">ispE</name>
    <name evidence="12" type="ORF">ENO59_04905</name>
</gene>
<proteinExistence type="inferred from homology"/>
<evidence type="ECO:0000259" key="11">
    <source>
        <dbReference type="Pfam" id="PF08544"/>
    </source>
</evidence>
<dbReference type="AlphaFoldDB" id="A0A7V2B051"/>
<dbReference type="EC" id="2.7.1.148" evidence="2 9"/>
<keyword evidence="7 9" id="KW-0067">ATP-binding</keyword>
<evidence type="ECO:0000259" key="10">
    <source>
        <dbReference type="Pfam" id="PF00288"/>
    </source>
</evidence>
<dbReference type="InterPro" id="IPR014721">
    <property type="entry name" value="Ribsml_uS5_D2-typ_fold_subgr"/>
</dbReference>
<evidence type="ECO:0000256" key="1">
    <source>
        <dbReference type="ARBA" id="ARBA00009684"/>
    </source>
</evidence>
<keyword evidence="9" id="KW-0414">Isoprene biosynthesis</keyword>
<keyword evidence="4 9" id="KW-0808">Transferase</keyword>
<keyword evidence="6 9" id="KW-0418">Kinase</keyword>
<evidence type="ECO:0000256" key="6">
    <source>
        <dbReference type="ARBA" id="ARBA00022777"/>
    </source>
</evidence>
<dbReference type="GO" id="GO:0005524">
    <property type="term" value="F:ATP binding"/>
    <property type="evidence" value="ECO:0007669"/>
    <property type="project" value="UniProtKB-UniRule"/>
</dbReference>
<feature type="binding site" evidence="9">
    <location>
        <begin position="104"/>
        <end position="114"/>
    </location>
    <ligand>
        <name>ATP</name>
        <dbReference type="ChEBI" id="CHEBI:30616"/>
    </ligand>
</feature>
<dbReference type="PANTHER" id="PTHR43527:SF2">
    <property type="entry name" value="4-DIPHOSPHOCYTIDYL-2-C-METHYL-D-ERYTHRITOL KINASE, CHLOROPLASTIC"/>
    <property type="match status" value="1"/>
</dbReference>
<protein>
    <recommendedName>
        <fullName evidence="3 9">4-diphosphocytidyl-2-C-methyl-D-erythritol kinase</fullName>
        <shortName evidence="9">CMK</shortName>
        <ecNumber evidence="2 9">2.7.1.148</ecNumber>
    </recommendedName>
    <alternativeName>
        <fullName evidence="8 9">4-(cytidine-5'-diphospho)-2-C-methyl-D-erythritol kinase</fullName>
    </alternativeName>
</protein>
<evidence type="ECO:0000256" key="5">
    <source>
        <dbReference type="ARBA" id="ARBA00022741"/>
    </source>
</evidence>
<evidence type="ECO:0000256" key="2">
    <source>
        <dbReference type="ARBA" id="ARBA00012052"/>
    </source>
</evidence>
<organism evidence="12">
    <name type="scientific">Rhodothermus marinus</name>
    <name type="common">Rhodothermus obamensis</name>
    <dbReference type="NCBI Taxonomy" id="29549"/>
    <lineage>
        <taxon>Bacteria</taxon>
        <taxon>Pseudomonadati</taxon>
        <taxon>Rhodothermota</taxon>
        <taxon>Rhodothermia</taxon>
        <taxon>Rhodothermales</taxon>
        <taxon>Rhodothermaceae</taxon>
        <taxon>Rhodothermus</taxon>
    </lineage>
</organism>
<evidence type="ECO:0000256" key="3">
    <source>
        <dbReference type="ARBA" id="ARBA00017473"/>
    </source>
</evidence>
<sequence length="300" mass="33104">MSFCNVQEPTSKAVLTEVAQAKINLGLRVLRRRSDGYHDIETVLLRIPWGDQVHAAPDTSFAFTCSDPLLPTDARNLCVRAAYGLAEWLQRRPWGRLHLEKYVPYGAGLGSGSSDAAATLRVLSRLWGVRLGSEALQRLAASLGSDVPFFLWPQPVALATGRGEVLHPLPDFHFPYYLVVVVPSLQVATAEAYRLVQPRERPSPPLVEVVRSNDPERWQRELINDFELPVFSRYPELQALKCWLLEAGAVYGALSGSGAALFGVFTDLKRAEAAACEAAQRGLRSWYGQPETSTQSCTAI</sequence>
<evidence type="ECO:0000256" key="8">
    <source>
        <dbReference type="ARBA" id="ARBA00032554"/>
    </source>
</evidence>
<dbReference type="InterPro" id="IPR036554">
    <property type="entry name" value="GHMP_kinase_C_sf"/>
</dbReference>
<dbReference type="InterPro" id="IPR013750">
    <property type="entry name" value="GHMP_kinase_C_dom"/>
</dbReference>
<accession>A0A7V2B051</accession>
<dbReference type="EMBL" id="DSGB01000004">
    <property type="protein sequence ID" value="HER95839.1"/>
    <property type="molecule type" value="Genomic_DNA"/>
</dbReference>
<dbReference type="Gene3D" id="3.30.230.10">
    <property type="match status" value="1"/>
</dbReference>
<dbReference type="GO" id="GO:0016114">
    <property type="term" value="P:terpenoid biosynthetic process"/>
    <property type="evidence" value="ECO:0007669"/>
    <property type="project" value="UniProtKB-UniRule"/>
</dbReference>
<dbReference type="GO" id="GO:0019288">
    <property type="term" value="P:isopentenyl diphosphate biosynthetic process, methylerythritol 4-phosphate pathway"/>
    <property type="evidence" value="ECO:0007669"/>
    <property type="project" value="UniProtKB-UniRule"/>
</dbReference>
<evidence type="ECO:0000256" key="4">
    <source>
        <dbReference type="ARBA" id="ARBA00022679"/>
    </source>
</evidence>
<comment type="similarity">
    <text evidence="1 9">Belongs to the GHMP kinase family. IspE subfamily.</text>
</comment>
<comment type="catalytic activity">
    <reaction evidence="9">
        <text>4-CDP-2-C-methyl-D-erythritol + ATP = 4-CDP-2-C-methyl-D-erythritol 2-phosphate + ADP + H(+)</text>
        <dbReference type="Rhea" id="RHEA:18437"/>
        <dbReference type="ChEBI" id="CHEBI:15378"/>
        <dbReference type="ChEBI" id="CHEBI:30616"/>
        <dbReference type="ChEBI" id="CHEBI:57823"/>
        <dbReference type="ChEBI" id="CHEBI:57919"/>
        <dbReference type="ChEBI" id="CHEBI:456216"/>
        <dbReference type="EC" id="2.7.1.148"/>
    </reaction>
</comment>
<dbReference type="GO" id="GO:0050515">
    <property type="term" value="F:4-(cytidine 5'-diphospho)-2-C-methyl-D-erythritol kinase activity"/>
    <property type="evidence" value="ECO:0007669"/>
    <property type="project" value="UniProtKB-UniRule"/>
</dbReference>
<dbReference type="PIRSF" id="PIRSF010376">
    <property type="entry name" value="IspE"/>
    <property type="match status" value="1"/>
</dbReference>
<dbReference type="InterPro" id="IPR006204">
    <property type="entry name" value="GHMP_kinase_N_dom"/>
</dbReference>
<dbReference type="NCBIfam" id="TIGR00154">
    <property type="entry name" value="ispE"/>
    <property type="match status" value="1"/>
</dbReference>
<evidence type="ECO:0000313" key="12">
    <source>
        <dbReference type="EMBL" id="HER95839.1"/>
    </source>
</evidence>